<evidence type="ECO:0000313" key="2">
    <source>
        <dbReference type="EMBL" id="MBZ9611619.1"/>
    </source>
</evidence>
<feature type="transmembrane region" description="Helical" evidence="1">
    <location>
        <begin position="51"/>
        <end position="72"/>
    </location>
</feature>
<feature type="transmembrane region" description="Helical" evidence="1">
    <location>
        <begin position="12"/>
        <end position="31"/>
    </location>
</feature>
<sequence length="91" mass="10797">MKQQSKSHKEPFLSGMNIFFIVVAIFIPVFSEIHRYYIRSVNPRVEYSFSDFITVLTLCFIYLFGVLFDVLFRQHKRIKALELQAKATEED</sequence>
<keyword evidence="1" id="KW-1133">Transmembrane helix</keyword>
<dbReference type="RefSeq" id="WP_205309780.1">
    <property type="nucleotide sequence ID" value="NZ_JAERPS020000002.1"/>
</dbReference>
<keyword evidence="1" id="KW-0812">Transmembrane</keyword>
<comment type="caution">
    <text evidence="2">The sequence shown here is derived from an EMBL/GenBank/DDBJ whole genome shotgun (WGS) entry which is preliminary data.</text>
</comment>
<keyword evidence="3" id="KW-1185">Reference proteome</keyword>
<evidence type="ECO:0000256" key="1">
    <source>
        <dbReference type="SAM" id="Phobius"/>
    </source>
</evidence>
<reference evidence="2 3" key="2">
    <citation type="submission" date="2021-08" db="EMBL/GenBank/DDBJ databases">
        <title>Rheinheimera aquimaris sp. nov., isolated from seawater of the East Sea in Korea.</title>
        <authorList>
            <person name="Kim K.H."/>
            <person name="Wenting R."/>
            <person name="Kim K.R."/>
            <person name="Jeon C.O."/>
        </authorList>
    </citation>
    <scope>NUCLEOTIDE SEQUENCE [LARGE SCALE GENOMIC DNA]</scope>
    <source>
        <strain evidence="2 3">MA-13</strain>
    </source>
</reference>
<protein>
    <submittedName>
        <fullName evidence="2">Uncharacterized protein</fullName>
    </submittedName>
</protein>
<evidence type="ECO:0000313" key="3">
    <source>
        <dbReference type="Proteomes" id="UP000663814"/>
    </source>
</evidence>
<gene>
    <name evidence="2" type="ORF">I4W93_008405</name>
</gene>
<accession>A0ABS7X7U2</accession>
<reference evidence="2 3" key="1">
    <citation type="submission" date="2020-12" db="EMBL/GenBank/DDBJ databases">
        <authorList>
            <person name="Ruan W."/>
            <person name="Khan S.A."/>
            <person name="Jeon C.O."/>
        </authorList>
    </citation>
    <scope>NUCLEOTIDE SEQUENCE [LARGE SCALE GENOMIC DNA]</scope>
    <source>
        <strain evidence="2 3">MA-13</strain>
    </source>
</reference>
<dbReference type="Proteomes" id="UP000663814">
    <property type="component" value="Unassembled WGS sequence"/>
</dbReference>
<name>A0ABS7X7U2_9GAMM</name>
<organism evidence="2 3">
    <name type="scientific">Rheinheimera maricola</name>
    <dbReference type="NCBI Taxonomy" id="2793282"/>
    <lineage>
        <taxon>Bacteria</taxon>
        <taxon>Pseudomonadati</taxon>
        <taxon>Pseudomonadota</taxon>
        <taxon>Gammaproteobacteria</taxon>
        <taxon>Chromatiales</taxon>
        <taxon>Chromatiaceae</taxon>
        <taxon>Rheinheimera</taxon>
    </lineage>
</organism>
<dbReference type="EMBL" id="JAERPS020000002">
    <property type="protein sequence ID" value="MBZ9611619.1"/>
    <property type="molecule type" value="Genomic_DNA"/>
</dbReference>
<proteinExistence type="predicted"/>
<keyword evidence="1" id="KW-0472">Membrane</keyword>